<evidence type="ECO:0000256" key="3">
    <source>
        <dbReference type="ARBA" id="ARBA00022490"/>
    </source>
</evidence>
<dbReference type="InterPro" id="IPR037118">
    <property type="entry name" value="Val-tRNA_synth_C_sf"/>
</dbReference>
<evidence type="ECO:0000256" key="9">
    <source>
        <dbReference type="ARBA" id="ARBA00023146"/>
    </source>
</evidence>
<comment type="subcellular location">
    <subcellularLocation>
        <location evidence="1 12">Cytoplasm</location>
    </subcellularLocation>
</comment>
<dbReference type="InterPro" id="IPR019499">
    <property type="entry name" value="Val-tRNA_synth_tRNA-bd"/>
</dbReference>
<comment type="subunit">
    <text evidence="2 12">Monomer.</text>
</comment>
<name>A0A9D2CY09_9FIRM</name>
<evidence type="ECO:0000256" key="6">
    <source>
        <dbReference type="ARBA" id="ARBA00022840"/>
    </source>
</evidence>
<dbReference type="HAMAP" id="MF_02004">
    <property type="entry name" value="Val_tRNA_synth_type1"/>
    <property type="match status" value="1"/>
</dbReference>
<comment type="caution">
    <text evidence="16">The sequence shown here is derived from an EMBL/GenBank/DDBJ whole genome shotgun (WGS) entry which is preliminary data.</text>
</comment>
<keyword evidence="8 12" id="KW-0175">Coiled coil</keyword>
<keyword evidence="3 12" id="KW-0963">Cytoplasm</keyword>
<dbReference type="FunFam" id="3.40.50.620:FF:000032">
    <property type="entry name" value="Valine--tRNA ligase"/>
    <property type="match status" value="1"/>
</dbReference>
<dbReference type="InterPro" id="IPR002303">
    <property type="entry name" value="Valyl-tRNA_ligase"/>
</dbReference>
<evidence type="ECO:0000256" key="11">
    <source>
        <dbReference type="ARBA" id="ARBA00060830"/>
    </source>
</evidence>
<dbReference type="FunFam" id="1.10.730.10:FF:000014">
    <property type="entry name" value="Valine--tRNA ligase"/>
    <property type="match status" value="1"/>
</dbReference>
<dbReference type="Gene3D" id="1.10.287.380">
    <property type="entry name" value="Valyl-tRNA synthetase, C-terminal domain"/>
    <property type="match status" value="1"/>
</dbReference>
<evidence type="ECO:0000256" key="5">
    <source>
        <dbReference type="ARBA" id="ARBA00022741"/>
    </source>
</evidence>
<dbReference type="GO" id="GO:0006438">
    <property type="term" value="P:valyl-tRNA aminoacylation"/>
    <property type="evidence" value="ECO:0007669"/>
    <property type="project" value="UniProtKB-UniRule"/>
</dbReference>
<dbReference type="NCBIfam" id="NF004349">
    <property type="entry name" value="PRK05729.1"/>
    <property type="match status" value="1"/>
</dbReference>
<organism evidence="16 17">
    <name type="scientific">Candidatus Borkfalkia avistercoris</name>
    <dbReference type="NCBI Taxonomy" id="2838504"/>
    <lineage>
        <taxon>Bacteria</taxon>
        <taxon>Bacillati</taxon>
        <taxon>Bacillota</taxon>
        <taxon>Clostridia</taxon>
        <taxon>Christensenellales</taxon>
        <taxon>Christensenellaceae</taxon>
        <taxon>Candidatus Borkfalkia</taxon>
    </lineage>
</organism>
<dbReference type="Gene3D" id="3.40.50.620">
    <property type="entry name" value="HUPs"/>
    <property type="match status" value="2"/>
</dbReference>
<dbReference type="InterPro" id="IPR009080">
    <property type="entry name" value="tRNAsynth_Ia_anticodon-bd"/>
</dbReference>
<dbReference type="SUPFAM" id="SSF50677">
    <property type="entry name" value="ValRS/IleRS/LeuRS editing domain"/>
    <property type="match status" value="1"/>
</dbReference>
<feature type="domain" description="Aminoacyl-tRNA synthetase class Ia" evidence="13">
    <location>
        <begin position="19"/>
        <end position="557"/>
    </location>
</feature>
<feature type="domain" description="Valyl-tRNA synthetase tRNA-binding arm" evidence="15">
    <location>
        <begin position="813"/>
        <end position="877"/>
    </location>
</feature>
<dbReference type="CDD" id="cd07962">
    <property type="entry name" value="Anticodon_Ia_Val"/>
    <property type="match status" value="1"/>
</dbReference>
<feature type="short sequence motif" description="'HIGH' region" evidence="12">
    <location>
        <begin position="47"/>
        <end position="57"/>
    </location>
</feature>
<dbReference type="Proteomes" id="UP000824132">
    <property type="component" value="Unassembled WGS sequence"/>
</dbReference>
<protein>
    <recommendedName>
        <fullName evidence="12">Valine--tRNA ligase</fullName>
        <ecNumber evidence="12">6.1.1.9</ecNumber>
    </recommendedName>
    <alternativeName>
        <fullName evidence="12">Valyl-tRNA synthetase</fullName>
        <shortName evidence="12">ValRS</shortName>
    </alternativeName>
</protein>
<keyword evidence="5 12" id="KW-0547">Nucleotide-binding</keyword>
<keyword evidence="7 12" id="KW-0648">Protein biosynthesis</keyword>
<dbReference type="FunFam" id="3.40.50.620:FF:000098">
    <property type="entry name" value="Valine--tRNA ligase"/>
    <property type="match status" value="1"/>
</dbReference>
<dbReference type="Gene3D" id="1.10.730.10">
    <property type="entry name" value="Isoleucyl-tRNA Synthetase, Domain 1"/>
    <property type="match status" value="1"/>
</dbReference>
<dbReference type="PANTHER" id="PTHR11946:SF93">
    <property type="entry name" value="VALINE--TRNA LIGASE, CHLOROPLASTIC_MITOCHONDRIAL 2"/>
    <property type="match status" value="1"/>
</dbReference>
<dbReference type="InterPro" id="IPR033705">
    <property type="entry name" value="Anticodon_Ia_Val"/>
</dbReference>
<evidence type="ECO:0000259" key="13">
    <source>
        <dbReference type="Pfam" id="PF00133"/>
    </source>
</evidence>
<dbReference type="InterPro" id="IPR014729">
    <property type="entry name" value="Rossmann-like_a/b/a_fold"/>
</dbReference>
<evidence type="ECO:0000313" key="16">
    <source>
        <dbReference type="EMBL" id="HIZ02782.1"/>
    </source>
</evidence>
<evidence type="ECO:0000259" key="14">
    <source>
        <dbReference type="Pfam" id="PF08264"/>
    </source>
</evidence>
<dbReference type="InterPro" id="IPR010978">
    <property type="entry name" value="tRNA-bd_arm"/>
</dbReference>
<dbReference type="InterPro" id="IPR001412">
    <property type="entry name" value="aa-tRNA-synth_I_CS"/>
</dbReference>
<dbReference type="EMBL" id="DXCL01000005">
    <property type="protein sequence ID" value="HIZ02782.1"/>
    <property type="molecule type" value="Genomic_DNA"/>
</dbReference>
<dbReference type="NCBIfam" id="TIGR00422">
    <property type="entry name" value="valS"/>
    <property type="match status" value="1"/>
</dbReference>
<dbReference type="InterPro" id="IPR013155">
    <property type="entry name" value="M/V/L/I-tRNA-synth_anticd-bd"/>
</dbReference>
<dbReference type="SUPFAM" id="SSF52374">
    <property type="entry name" value="Nucleotidylyl transferase"/>
    <property type="match status" value="1"/>
</dbReference>
<dbReference type="CDD" id="cd00817">
    <property type="entry name" value="ValRS_core"/>
    <property type="match status" value="1"/>
</dbReference>
<keyword evidence="9 12" id="KW-0030">Aminoacyl-tRNA synthetase</keyword>
<dbReference type="SUPFAM" id="SSF47323">
    <property type="entry name" value="Anticodon-binding domain of a subclass of class I aminoacyl-tRNA synthetases"/>
    <property type="match status" value="1"/>
</dbReference>
<comment type="catalytic activity">
    <reaction evidence="10 12">
        <text>tRNA(Val) + L-valine + ATP = L-valyl-tRNA(Val) + AMP + diphosphate</text>
        <dbReference type="Rhea" id="RHEA:10704"/>
        <dbReference type="Rhea" id="RHEA-COMP:9672"/>
        <dbReference type="Rhea" id="RHEA-COMP:9708"/>
        <dbReference type="ChEBI" id="CHEBI:30616"/>
        <dbReference type="ChEBI" id="CHEBI:33019"/>
        <dbReference type="ChEBI" id="CHEBI:57762"/>
        <dbReference type="ChEBI" id="CHEBI:78442"/>
        <dbReference type="ChEBI" id="CHEBI:78537"/>
        <dbReference type="ChEBI" id="CHEBI:456215"/>
        <dbReference type="EC" id="6.1.1.9"/>
    </reaction>
</comment>
<comment type="function">
    <text evidence="12">Catalyzes the attachment of valine to tRNA(Val). As ValRS can inadvertently accommodate and process structurally similar amino acids such as threonine, to avoid such errors, it has a 'posttransfer' editing activity that hydrolyzes mischarged Thr-tRNA(Val) in a tRNA-dependent manner.</text>
</comment>
<gene>
    <name evidence="12" type="primary">valS</name>
    <name evidence="16" type="ORF">H9727_00685</name>
</gene>
<keyword evidence="4 12" id="KW-0436">Ligase</keyword>
<dbReference type="AlphaFoldDB" id="A0A9D2CY09"/>
<reference evidence="16" key="1">
    <citation type="journal article" date="2021" name="PeerJ">
        <title>Extensive microbial diversity within the chicken gut microbiome revealed by metagenomics and culture.</title>
        <authorList>
            <person name="Gilroy R."/>
            <person name="Ravi A."/>
            <person name="Getino M."/>
            <person name="Pursley I."/>
            <person name="Horton D.L."/>
            <person name="Alikhan N.F."/>
            <person name="Baker D."/>
            <person name="Gharbi K."/>
            <person name="Hall N."/>
            <person name="Watson M."/>
            <person name="Adriaenssens E.M."/>
            <person name="Foster-Nyarko E."/>
            <person name="Jarju S."/>
            <person name="Secka A."/>
            <person name="Antonio M."/>
            <person name="Oren A."/>
            <person name="Chaudhuri R.R."/>
            <person name="La Ragione R."/>
            <person name="Hildebrand F."/>
            <person name="Pallen M.J."/>
        </authorList>
    </citation>
    <scope>NUCLEOTIDE SEQUENCE</scope>
    <source>
        <strain evidence="16">CHK187-5294</strain>
    </source>
</reference>
<dbReference type="Pfam" id="PF00133">
    <property type="entry name" value="tRNA-synt_1"/>
    <property type="match status" value="1"/>
</dbReference>
<dbReference type="SUPFAM" id="SSF46589">
    <property type="entry name" value="tRNA-binding arm"/>
    <property type="match status" value="1"/>
</dbReference>
<reference evidence="16" key="2">
    <citation type="submission" date="2021-04" db="EMBL/GenBank/DDBJ databases">
        <authorList>
            <person name="Gilroy R."/>
        </authorList>
    </citation>
    <scope>NUCLEOTIDE SEQUENCE</scope>
    <source>
        <strain evidence="16">CHK187-5294</strain>
    </source>
</reference>
<evidence type="ECO:0000256" key="4">
    <source>
        <dbReference type="ARBA" id="ARBA00022598"/>
    </source>
</evidence>
<comment type="domain">
    <text evidence="12">The C-terminal coiled-coil domain is crucial for aminoacylation activity.</text>
</comment>
<evidence type="ECO:0000313" key="17">
    <source>
        <dbReference type="Proteomes" id="UP000824132"/>
    </source>
</evidence>
<sequence length="877" mass="99794">MNVMEMQKTYNPKDFEDRLYKEWTDKNYFRAEVEPSKIPFTIVIPPPNITGQLHLGHALDNTIIDALIRFKRMQGYSALYLPGCDHASIATEVKIVEQMKKEGLTKQDVGREEFLRRAWDWKEKYGGRIVEQLKKMGVSADWSRLAFTMDERCSKAVREVFVNLYEKGLIYRGDRIINWCPSCKTALSDAEVEYSEDASFFWHLKYPVKDSDEFIVVATTRPETMLGDTAVAVNPKDKRYEHMVGKTLVLPLVGREIPIVADDYVDMEFGSGAVKITPAHDPNDFEVGLRHNLEVIRVMNDDGTMNENAGEAYEGMDRFAAREKIVEDLKTCGALVKIEPHAHNVGHCYRCHSTVEPIVSKQWFVKMAPLAKPAIDAVVRNKIHFTPERFSKIYYNWMEGIKDWCISRQLWWGHRIPVWYCADCGETIVSKTDPAECPHCHGKNLSQDEDVLDTWFSSALWPFSTLGYPDKTADLDYFYPTDVLSCGYDIIFFWVARMIFSGIEHMGKVPFRDVLLHGIVRDEQGRKMSKSLGNGIDPLEVIDEYGADSLRFALVSGVAPGNDSRYSRAKVEAMRNFMNKIWNASRFVIMNAEGEKILPVGEVKLSAPDKWIISRLERCIKEVTLNMGKFELGIAAGALYDFMWSDFCDWYIELTKSALYGEDPEKKRGALSVLCFVLENALKLLHPFVPFITEEIYRNLPGTSGSIMVSEFPRYNSKLAYKKEAKAFEGIMDVIKTVRNMKTSVNCPPSKKVKLFLSAQNKRLVTANAGAIMKLAGVSEIGFVESAAEIGEKTMSQVTESCTVFVPLGELVDLAKEKERLTAELERVQGEIMRADGKLQNRGFVEKAPKNLVEAERAKLDKFIEMREKIAKQLEEL</sequence>
<dbReference type="PRINTS" id="PR00986">
    <property type="entry name" value="TRNASYNTHVAL"/>
</dbReference>
<dbReference type="GO" id="GO:0005524">
    <property type="term" value="F:ATP binding"/>
    <property type="evidence" value="ECO:0007669"/>
    <property type="project" value="UniProtKB-UniRule"/>
</dbReference>
<proteinExistence type="inferred from homology"/>
<dbReference type="Pfam" id="PF08264">
    <property type="entry name" value="Anticodon_1"/>
    <property type="match status" value="1"/>
</dbReference>
<accession>A0A9D2CY09</accession>
<dbReference type="Pfam" id="PF10458">
    <property type="entry name" value="Val_tRNA-synt_C"/>
    <property type="match status" value="1"/>
</dbReference>
<dbReference type="PROSITE" id="PS00178">
    <property type="entry name" value="AA_TRNA_LIGASE_I"/>
    <property type="match status" value="1"/>
</dbReference>
<feature type="coiled-coil region" evidence="12">
    <location>
        <begin position="811"/>
        <end position="838"/>
    </location>
</feature>
<evidence type="ECO:0000256" key="7">
    <source>
        <dbReference type="ARBA" id="ARBA00022917"/>
    </source>
</evidence>
<feature type="binding site" evidence="12">
    <location>
        <position position="530"/>
    </location>
    <ligand>
        <name>ATP</name>
        <dbReference type="ChEBI" id="CHEBI:30616"/>
    </ligand>
</feature>
<keyword evidence="6 12" id="KW-0067">ATP-binding</keyword>
<comment type="domain">
    <text evidence="12">ValRS has two distinct active sites: one for aminoacylation and one for editing. The misactivated threonine is translocated from the active site to the editing site.</text>
</comment>
<dbReference type="GO" id="GO:0004832">
    <property type="term" value="F:valine-tRNA ligase activity"/>
    <property type="evidence" value="ECO:0007669"/>
    <property type="project" value="UniProtKB-UniRule"/>
</dbReference>
<dbReference type="InterPro" id="IPR009008">
    <property type="entry name" value="Val/Leu/Ile-tRNA-synth_edit"/>
</dbReference>
<dbReference type="GO" id="GO:0005829">
    <property type="term" value="C:cytosol"/>
    <property type="evidence" value="ECO:0007669"/>
    <property type="project" value="TreeGrafter"/>
</dbReference>
<dbReference type="FunFam" id="1.10.287.380:FF:000001">
    <property type="entry name" value="Valine--tRNA ligase"/>
    <property type="match status" value="1"/>
</dbReference>
<evidence type="ECO:0000256" key="12">
    <source>
        <dbReference type="HAMAP-Rule" id="MF_02004"/>
    </source>
</evidence>
<dbReference type="PANTHER" id="PTHR11946">
    <property type="entry name" value="VALYL-TRNA SYNTHETASES"/>
    <property type="match status" value="1"/>
</dbReference>
<evidence type="ECO:0000259" key="15">
    <source>
        <dbReference type="Pfam" id="PF10458"/>
    </source>
</evidence>
<evidence type="ECO:0000256" key="8">
    <source>
        <dbReference type="ARBA" id="ARBA00023054"/>
    </source>
</evidence>
<evidence type="ECO:0000256" key="10">
    <source>
        <dbReference type="ARBA" id="ARBA00047552"/>
    </source>
</evidence>
<dbReference type="InterPro" id="IPR002300">
    <property type="entry name" value="aa-tRNA-synth_Ia"/>
</dbReference>
<evidence type="ECO:0000256" key="1">
    <source>
        <dbReference type="ARBA" id="ARBA00004496"/>
    </source>
</evidence>
<comment type="similarity">
    <text evidence="11 12">Belongs to the class-I aminoacyl-tRNA synthetase family. ValS type 1 subfamily.</text>
</comment>
<dbReference type="FunFam" id="3.90.740.10:FF:000005">
    <property type="entry name" value="Valine--tRNA ligase, mitochondrial"/>
    <property type="match status" value="1"/>
</dbReference>
<dbReference type="EC" id="6.1.1.9" evidence="12"/>
<feature type="domain" description="Methionyl/Valyl/Leucyl/Isoleucyl-tRNA synthetase anticodon-binding" evidence="14">
    <location>
        <begin position="609"/>
        <end position="755"/>
    </location>
</feature>
<feature type="short sequence motif" description="'KMSKS' region" evidence="12">
    <location>
        <begin position="527"/>
        <end position="531"/>
    </location>
</feature>
<evidence type="ECO:0000256" key="2">
    <source>
        <dbReference type="ARBA" id="ARBA00011245"/>
    </source>
</evidence>
<dbReference type="GO" id="GO:0002161">
    <property type="term" value="F:aminoacyl-tRNA deacylase activity"/>
    <property type="evidence" value="ECO:0007669"/>
    <property type="project" value="InterPro"/>
</dbReference>